<comment type="caution">
    <text evidence="3">The sequence shown here is derived from an EMBL/GenBank/DDBJ whole genome shotgun (WGS) entry which is preliminary data.</text>
</comment>
<evidence type="ECO:0000313" key="3">
    <source>
        <dbReference type="EMBL" id="PSW16851.1"/>
    </source>
</evidence>
<dbReference type="Pfam" id="PF02604">
    <property type="entry name" value="PhdYeFM_antitox"/>
    <property type="match status" value="1"/>
</dbReference>
<dbReference type="InterPro" id="IPR036165">
    <property type="entry name" value="YefM-like_sf"/>
</dbReference>
<sequence>MKVEVVTTLKREMTKVLAELHDSKETVLIKEHGKPSAYPVDVDAYDFMQTRIAILEGIVRGEKLFIDDAESVEESCKETSSHC</sequence>
<dbReference type="OrthoDB" id="6902169at2"/>
<comment type="similarity">
    <text evidence="1 2">Belongs to the phD/YefM antitoxin family.</text>
</comment>
<gene>
    <name evidence="3" type="ORF">C9I98_20055</name>
</gene>
<keyword evidence="4" id="KW-1185">Reference proteome</keyword>
<evidence type="ECO:0000256" key="2">
    <source>
        <dbReference type="RuleBase" id="RU362080"/>
    </source>
</evidence>
<accession>A0A2T3NMW9</accession>
<dbReference type="InterPro" id="IPR006442">
    <property type="entry name" value="Antitoxin_Phd/YefM"/>
</dbReference>
<protein>
    <recommendedName>
        <fullName evidence="2">Antitoxin</fullName>
    </recommendedName>
</protein>
<dbReference type="SUPFAM" id="SSF143120">
    <property type="entry name" value="YefM-like"/>
    <property type="match status" value="1"/>
</dbReference>
<organism evidence="3 4">
    <name type="scientific">Photobacterium sanctipauli</name>
    <dbReference type="NCBI Taxonomy" id="1342794"/>
    <lineage>
        <taxon>Bacteria</taxon>
        <taxon>Pseudomonadati</taxon>
        <taxon>Pseudomonadota</taxon>
        <taxon>Gammaproteobacteria</taxon>
        <taxon>Vibrionales</taxon>
        <taxon>Vibrionaceae</taxon>
        <taxon>Photobacterium</taxon>
    </lineage>
</organism>
<dbReference type="AlphaFoldDB" id="A0A2T3NMW9"/>
<proteinExistence type="inferred from homology"/>
<reference evidence="3 4" key="1">
    <citation type="submission" date="2018-01" db="EMBL/GenBank/DDBJ databases">
        <title>Whole genome sequencing of Histamine producing bacteria.</title>
        <authorList>
            <person name="Butler K."/>
        </authorList>
    </citation>
    <scope>NUCLEOTIDE SEQUENCE [LARGE SCALE GENOMIC DNA]</scope>
    <source>
        <strain evidence="3 4">DSM 100436</strain>
    </source>
</reference>
<dbReference type="Proteomes" id="UP000241771">
    <property type="component" value="Unassembled WGS sequence"/>
</dbReference>
<name>A0A2T3NMW9_9GAMM</name>
<evidence type="ECO:0000313" key="4">
    <source>
        <dbReference type="Proteomes" id="UP000241771"/>
    </source>
</evidence>
<dbReference type="RefSeq" id="WP_081879117.1">
    <property type="nucleotide sequence ID" value="NZ_JGVO01001361.1"/>
</dbReference>
<evidence type="ECO:0000256" key="1">
    <source>
        <dbReference type="ARBA" id="ARBA00009981"/>
    </source>
</evidence>
<comment type="function">
    <text evidence="2">Antitoxin component of a type II toxin-antitoxin (TA) system.</text>
</comment>
<dbReference type="EMBL" id="PYMA01000016">
    <property type="protein sequence ID" value="PSW16851.1"/>
    <property type="molecule type" value="Genomic_DNA"/>
</dbReference>